<name>A0ABX0JN09_9PROT</name>
<gene>
    <name evidence="12" type="ORF">GOB93_02410</name>
</gene>
<feature type="domain" description="Glycosyltransferase 2-like" evidence="10">
    <location>
        <begin position="54"/>
        <end position="218"/>
    </location>
</feature>
<dbReference type="InterPro" id="IPR007267">
    <property type="entry name" value="GtrA_DPMS_TM"/>
</dbReference>
<protein>
    <submittedName>
        <fullName evidence="12">Glycosyltransferase</fullName>
    </submittedName>
</protein>
<evidence type="ECO:0000256" key="4">
    <source>
        <dbReference type="ARBA" id="ARBA00022679"/>
    </source>
</evidence>
<dbReference type="Pfam" id="PF04138">
    <property type="entry name" value="GtrA_DPMS_TM"/>
    <property type="match status" value="1"/>
</dbReference>
<keyword evidence="7 9" id="KW-0472">Membrane</keyword>
<comment type="subcellular location">
    <subcellularLocation>
        <location evidence="1">Membrane</location>
        <topology evidence="1">Multi-pass membrane protein</topology>
    </subcellularLocation>
</comment>
<accession>A0ABX0JN09</accession>
<evidence type="ECO:0000313" key="12">
    <source>
        <dbReference type="EMBL" id="NHN83493.1"/>
    </source>
</evidence>
<dbReference type="RefSeq" id="WP_173581918.1">
    <property type="nucleotide sequence ID" value="NZ_WOTB01000002.1"/>
</dbReference>
<comment type="similarity">
    <text evidence="2">Belongs to the glycosyltransferase 2 family.</text>
</comment>
<reference evidence="12 13" key="1">
    <citation type="journal article" date="2020" name="Int. J. Syst. Evol. Microbiol.">
        <title>Novel acetic acid bacteria from cider fermentations: Acetobacter conturbans sp. nov. and Acetobacter fallax sp. nov.</title>
        <authorList>
            <person name="Sombolestani A.S."/>
            <person name="Cleenwerck I."/>
            <person name="Cnockaert M."/>
            <person name="Borremans W."/>
            <person name="Wieme A.D."/>
            <person name="De Vuyst L."/>
            <person name="Vandamme P."/>
        </authorList>
    </citation>
    <scope>NUCLEOTIDE SEQUENCE [LARGE SCALE GENOMIC DNA]</scope>
    <source>
        <strain evidence="12 13">LMG 30640</strain>
    </source>
</reference>
<feature type="compositionally biased region" description="Polar residues" evidence="8">
    <location>
        <begin position="34"/>
        <end position="50"/>
    </location>
</feature>
<dbReference type="PANTHER" id="PTHR43398:SF1">
    <property type="entry name" value="DOLICHOL-PHOSPHATE MANNOSYLTRANSFERASE SUBUNIT 1"/>
    <property type="match status" value="1"/>
</dbReference>
<keyword evidence="6 9" id="KW-1133">Transmembrane helix</keyword>
<feature type="domain" description="GtrA/DPMS transmembrane" evidence="11">
    <location>
        <begin position="291"/>
        <end position="406"/>
    </location>
</feature>
<evidence type="ECO:0000256" key="7">
    <source>
        <dbReference type="ARBA" id="ARBA00023136"/>
    </source>
</evidence>
<feature type="transmembrane region" description="Helical" evidence="9">
    <location>
        <begin position="387"/>
        <end position="406"/>
    </location>
</feature>
<keyword evidence="13" id="KW-1185">Reference proteome</keyword>
<dbReference type="SUPFAM" id="SSF53448">
    <property type="entry name" value="Nucleotide-diphospho-sugar transferases"/>
    <property type="match status" value="1"/>
</dbReference>
<dbReference type="Proteomes" id="UP000635278">
    <property type="component" value="Unassembled WGS sequence"/>
</dbReference>
<dbReference type="EMBL" id="WOTB01000002">
    <property type="protein sequence ID" value="NHN83493.1"/>
    <property type="molecule type" value="Genomic_DNA"/>
</dbReference>
<evidence type="ECO:0000256" key="1">
    <source>
        <dbReference type="ARBA" id="ARBA00004141"/>
    </source>
</evidence>
<feature type="transmembrane region" description="Helical" evidence="9">
    <location>
        <begin position="288"/>
        <end position="309"/>
    </location>
</feature>
<evidence type="ECO:0000256" key="3">
    <source>
        <dbReference type="ARBA" id="ARBA00022676"/>
    </source>
</evidence>
<comment type="caution">
    <text evidence="12">The sequence shown here is derived from an EMBL/GenBank/DDBJ whole genome shotgun (WGS) entry which is preliminary data.</text>
</comment>
<keyword evidence="4" id="KW-0808">Transferase</keyword>
<keyword evidence="5 9" id="KW-0812">Transmembrane</keyword>
<evidence type="ECO:0000313" key="13">
    <source>
        <dbReference type="Proteomes" id="UP000635278"/>
    </source>
</evidence>
<dbReference type="InterPro" id="IPR001173">
    <property type="entry name" value="Glyco_trans_2-like"/>
</dbReference>
<evidence type="ECO:0000256" key="5">
    <source>
        <dbReference type="ARBA" id="ARBA00022692"/>
    </source>
</evidence>
<feature type="region of interest" description="Disordered" evidence="8">
    <location>
        <begin position="1"/>
        <end position="50"/>
    </location>
</feature>
<dbReference type="InterPro" id="IPR039528">
    <property type="entry name" value="DPM1-like"/>
</dbReference>
<dbReference type="PANTHER" id="PTHR43398">
    <property type="entry name" value="DOLICHOL-PHOSPHATE MANNOSYLTRANSFERASE SUBUNIT 1"/>
    <property type="match status" value="1"/>
</dbReference>
<dbReference type="CDD" id="cd06442">
    <property type="entry name" value="DPM1_like"/>
    <property type="match status" value="1"/>
</dbReference>
<dbReference type="Gene3D" id="3.90.550.10">
    <property type="entry name" value="Spore Coat Polysaccharide Biosynthesis Protein SpsA, Chain A"/>
    <property type="match status" value="1"/>
</dbReference>
<evidence type="ECO:0000256" key="2">
    <source>
        <dbReference type="ARBA" id="ARBA00006739"/>
    </source>
</evidence>
<dbReference type="Pfam" id="PF00535">
    <property type="entry name" value="Glycos_transf_2"/>
    <property type="match status" value="1"/>
</dbReference>
<dbReference type="InterPro" id="IPR029044">
    <property type="entry name" value="Nucleotide-diphossugar_trans"/>
</dbReference>
<evidence type="ECO:0000259" key="10">
    <source>
        <dbReference type="Pfam" id="PF00535"/>
    </source>
</evidence>
<sequence>MPITESRGSVIAAPVPIPAAPDDQCGKEDIVPDTGTSSPPGSQTETRTGSPEITVVVPCYREAANVRPLVDALTKALAGRSWEVVFVDDNSPDGTIDQVRALAEINWRVRGISRIGRRGLSSAVIEGALSSSARYIAVMDGDLQHDETQLGALIDAVAGGGCDIAIGSRHVEGGDNSGLANAWRHALSDGGIRLAQMMLPVRVGDPMSGFFALRRDFFARTAPRLSGQGFKILMDLILSAPGPVRVEEIPCTFRPRVAGESKLDVLVLLQFAALMLDKLFRGWLPIRFLAFAAVGAVGVAVNLAVMNVMRLAGAEFETAQATGTLIAILVNFWLDNTLTYRDRRLRGSRLYGGLIVFLLVSSVGAWANIGIAQLFRADGQGWGQASAAGAVIGVVWNYAVSSTLIWRPR</sequence>
<organism evidence="12 13">
    <name type="scientific">Acetobacter musti</name>
    <dbReference type="NCBI Taxonomy" id="864732"/>
    <lineage>
        <taxon>Bacteria</taxon>
        <taxon>Pseudomonadati</taxon>
        <taxon>Pseudomonadota</taxon>
        <taxon>Alphaproteobacteria</taxon>
        <taxon>Acetobacterales</taxon>
        <taxon>Acetobacteraceae</taxon>
        <taxon>Acetobacter</taxon>
    </lineage>
</organism>
<evidence type="ECO:0000256" key="6">
    <source>
        <dbReference type="ARBA" id="ARBA00022989"/>
    </source>
</evidence>
<evidence type="ECO:0000256" key="8">
    <source>
        <dbReference type="SAM" id="MobiDB-lite"/>
    </source>
</evidence>
<evidence type="ECO:0000259" key="11">
    <source>
        <dbReference type="Pfam" id="PF04138"/>
    </source>
</evidence>
<feature type="transmembrane region" description="Helical" evidence="9">
    <location>
        <begin position="350"/>
        <end position="375"/>
    </location>
</feature>
<evidence type="ECO:0000256" key="9">
    <source>
        <dbReference type="SAM" id="Phobius"/>
    </source>
</evidence>
<proteinExistence type="inferred from homology"/>
<keyword evidence="3" id="KW-0328">Glycosyltransferase</keyword>